<sequence>MVAIKGIATCRTLANLDFDGNITTNFERHCMAASQEKDRMFTIDTMMLLGRLALIGVALVSLTWMAVKRGSLRPAAIRQSSRRGLR</sequence>
<proteinExistence type="predicted"/>
<dbReference type="EMBL" id="JAUEDK010000061">
    <property type="protein sequence ID" value="MDN0077305.1"/>
    <property type="molecule type" value="Genomic_DNA"/>
</dbReference>
<reference evidence="2" key="1">
    <citation type="submission" date="2023-06" db="EMBL/GenBank/DDBJ databases">
        <authorList>
            <person name="Zhang S."/>
        </authorList>
    </citation>
    <scope>NUCLEOTIDE SEQUENCE</scope>
    <source>
        <strain evidence="2">SG2303</strain>
    </source>
</reference>
<keyword evidence="1" id="KW-0812">Transmembrane</keyword>
<dbReference type="Proteomes" id="UP001168540">
    <property type="component" value="Unassembled WGS sequence"/>
</dbReference>
<keyword evidence="1" id="KW-0472">Membrane</keyword>
<keyword evidence="3" id="KW-1185">Reference proteome</keyword>
<organism evidence="2 3">
    <name type="scientific">Crenobacter oryzisoli</name>
    <dbReference type="NCBI Taxonomy" id="3056844"/>
    <lineage>
        <taxon>Bacteria</taxon>
        <taxon>Pseudomonadati</taxon>
        <taxon>Pseudomonadota</taxon>
        <taxon>Betaproteobacteria</taxon>
        <taxon>Neisseriales</taxon>
        <taxon>Neisseriaceae</taxon>
        <taxon>Crenobacter</taxon>
    </lineage>
</organism>
<accession>A0ABT7XU92</accession>
<evidence type="ECO:0000313" key="3">
    <source>
        <dbReference type="Proteomes" id="UP001168540"/>
    </source>
</evidence>
<protein>
    <submittedName>
        <fullName evidence="2">Uncharacterized protein</fullName>
    </submittedName>
</protein>
<gene>
    <name evidence="2" type="ORF">QU481_20950</name>
</gene>
<keyword evidence="1" id="KW-1133">Transmembrane helix</keyword>
<evidence type="ECO:0000256" key="1">
    <source>
        <dbReference type="SAM" id="Phobius"/>
    </source>
</evidence>
<comment type="caution">
    <text evidence="2">The sequence shown here is derived from an EMBL/GenBank/DDBJ whole genome shotgun (WGS) entry which is preliminary data.</text>
</comment>
<evidence type="ECO:0000313" key="2">
    <source>
        <dbReference type="EMBL" id="MDN0077305.1"/>
    </source>
</evidence>
<dbReference type="RefSeq" id="WP_289831954.1">
    <property type="nucleotide sequence ID" value="NZ_JAUEDK010000061.1"/>
</dbReference>
<feature type="transmembrane region" description="Helical" evidence="1">
    <location>
        <begin position="48"/>
        <end position="67"/>
    </location>
</feature>
<name>A0ABT7XU92_9NEIS</name>